<keyword evidence="1" id="KW-0732">Signal</keyword>
<reference evidence="4" key="2">
    <citation type="submission" date="2013-05" db="EMBL/GenBank/DDBJ databases">
        <authorList>
            <person name="Carter J.-M."/>
            <person name="Baker S.C."/>
            <person name="Pink R."/>
            <person name="Carter D.R.F."/>
            <person name="Collins A."/>
            <person name="Tomlin J."/>
            <person name="Gibbs M."/>
            <person name="Breuker C.J."/>
        </authorList>
    </citation>
    <scope>NUCLEOTIDE SEQUENCE</scope>
    <source>
        <tissue evidence="4">Ovary</tissue>
    </source>
</reference>
<organism evidence="4">
    <name type="scientific">Pararge aegeria</name>
    <name type="common">speckled wood butterfly</name>
    <dbReference type="NCBI Taxonomy" id="116150"/>
    <lineage>
        <taxon>Eukaryota</taxon>
        <taxon>Metazoa</taxon>
        <taxon>Ecdysozoa</taxon>
        <taxon>Arthropoda</taxon>
        <taxon>Hexapoda</taxon>
        <taxon>Insecta</taxon>
        <taxon>Pterygota</taxon>
        <taxon>Neoptera</taxon>
        <taxon>Endopterygota</taxon>
        <taxon>Lepidoptera</taxon>
        <taxon>Glossata</taxon>
        <taxon>Ditrysia</taxon>
        <taxon>Papilionoidea</taxon>
        <taxon>Nymphalidae</taxon>
        <taxon>Satyrinae</taxon>
        <taxon>Satyrini</taxon>
        <taxon>Parargina</taxon>
        <taxon>Pararge</taxon>
    </lineage>
</organism>
<sequence>MLNSMNDPKNDHTKDRKAILFVITNMGIIVVITILMCCVFCAENDVEENDIDTESISKIGQAVGHIMNIDYCYSCGYKKVYDDYAGIIQQKYPEISVIGNNYDPPGFNMYLSRFIGLGKMVLIMAILSGFNIFAWLNKPQPFWWNWCLENKLYACMMLFFTFNMLEGQLVYSGAFEISLNKIPLWSKLETGRIPQPPELFQIIDNTLQFSKMNMPINSFVQ</sequence>
<dbReference type="AlphaFoldDB" id="S4NSB7"/>
<reference evidence="4" key="1">
    <citation type="journal article" date="2013" name="BMC Genomics">
        <title>Unscrambling butterfly oogenesis.</title>
        <authorList>
            <person name="Carter J.M."/>
            <person name="Baker S.C."/>
            <person name="Pink R."/>
            <person name="Carter D.R."/>
            <person name="Collins A."/>
            <person name="Tomlin J."/>
            <person name="Gibbs M."/>
            <person name="Breuker C.J."/>
        </authorList>
    </citation>
    <scope>NUCLEOTIDE SEQUENCE</scope>
    <source>
        <tissue evidence="4">Ovary</tissue>
    </source>
</reference>
<dbReference type="PANTHER" id="PTHR13544:SF0">
    <property type="entry name" value="THIOREDOXIN REDUCTASE-LIKE SELENOPROTEIN T"/>
    <property type="match status" value="1"/>
</dbReference>
<evidence type="ECO:0000256" key="1">
    <source>
        <dbReference type="ARBA" id="ARBA00022729"/>
    </source>
</evidence>
<dbReference type="Pfam" id="PF10262">
    <property type="entry name" value="Rdx"/>
    <property type="match status" value="1"/>
</dbReference>
<dbReference type="GeneID" id="120637283"/>
<dbReference type="GO" id="GO:0005789">
    <property type="term" value="C:endoplasmic reticulum membrane"/>
    <property type="evidence" value="ECO:0007669"/>
    <property type="project" value="TreeGrafter"/>
</dbReference>
<dbReference type="RefSeq" id="XP_039764978.1">
    <property type="nucleotide sequence ID" value="XM_039909044.1"/>
</dbReference>
<evidence type="ECO:0000256" key="3">
    <source>
        <dbReference type="SAM" id="Phobius"/>
    </source>
</evidence>
<dbReference type="InterPro" id="IPR036249">
    <property type="entry name" value="Thioredoxin-like_sf"/>
</dbReference>
<feature type="transmembrane region" description="Helical" evidence="3">
    <location>
        <begin position="117"/>
        <end position="136"/>
    </location>
</feature>
<protein>
    <submittedName>
        <fullName evidence="4">SelT-like protein</fullName>
    </submittedName>
</protein>
<keyword evidence="3" id="KW-0812">Transmembrane</keyword>
<keyword evidence="3" id="KW-1133">Transmembrane helix</keyword>
<dbReference type="InterPro" id="IPR011893">
    <property type="entry name" value="Selenoprotein_Rdx-typ"/>
</dbReference>
<accession>S4NSB7</accession>
<dbReference type="Gene3D" id="3.40.30.10">
    <property type="entry name" value="Glutaredoxin"/>
    <property type="match status" value="1"/>
</dbReference>
<keyword evidence="2" id="KW-0676">Redox-active center</keyword>
<dbReference type="SUPFAM" id="SSF52833">
    <property type="entry name" value="Thioredoxin-like"/>
    <property type="match status" value="1"/>
</dbReference>
<dbReference type="GO" id="GO:0004791">
    <property type="term" value="F:thioredoxin-disulfide reductase (NADPH) activity"/>
    <property type="evidence" value="ECO:0007669"/>
    <property type="project" value="TreeGrafter"/>
</dbReference>
<evidence type="ECO:0000256" key="2">
    <source>
        <dbReference type="ARBA" id="ARBA00023284"/>
    </source>
</evidence>
<dbReference type="EMBL" id="GAIX01014172">
    <property type="protein sequence ID" value="JAA78388.1"/>
    <property type="molecule type" value="Transcribed_RNA"/>
</dbReference>
<feature type="transmembrane region" description="Helical" evidence="3">
    <location>
        <begin position="20"/>
        <end position="42"/>
    </location>
</feature>
<dbReference type="InterPro" id="IPR019389">
    <property type="entry name" value="Selenoprotein_T"/>
</dbReference>
<proteinExistence type="predicted"/>
<dbReference type="GO" id="GO:0045454">
    <property type="term" value="P:cell redox homeostasis"/>
    <property type="evidence" value="ECO:0007669"/>
    <property type="project" value="TreeGrafter"/>
</dbReference>
<name>S4NSB7_9NEOP</name>
<evidence type="ECO:0000313" key="4">
    <source>
        <dbReference type="EMBL" id="JAA78388.1"/>
    </source>
</evidence>
<dbReference type="CTD" id="33725"/>
<dbReference type="NCBIfam" id="TIGR02174">
    <property type="entry name" value="CXXU_selWTH"/>
    <property type="match status" value="1"/>
</dbReference>
<keyword evidence="3" id="KW-0472">Membrane</keyword>
<dbReference type="PANTHER" id="PTHR13544">
    <property type="entry name" value="SELENOPROTEIN T"/>
    <property type="match status" value="1"/>
</dbReference>